<dbReference type="Proteomes" id="UP000069831">
    <property type="component" value="Unassembled WGS sequence"/>
</dbReference>
<proteinExistence type="predicted"/>
<protein>
    <submittedName>
        <fullName evidence="1">Uncharacterized protein conserved in bacteria</fullName>
    </submittedName>
</protein>
<evidence type="ECO:0000313" key="2">
    <source>
        <dbReference type="Proteomes" id="UP000069831"/>
    </source>
</evidence>
<organism evidence="1 2">
    <name type="scientific">Streptococcus suis</name>
    <dbReference type="NCBI Taxonomy" id="1307"/>
    <lineage>
        <taxon>Bacteria</taxon>
        <taxon>Bacillati</taxon>
        <taxon>Bacillota</taxon>
        <taxon>Bacilli</taxon>
        <taxon>Lactobacillales</taxon>
        <taxon>Streptococcaceae</taxon>
        <taxon>Streptococcus</taxon>
    </lineage>
</organism>
<sequence>MIEQKLKGKRILFIALPGYSKGMKEKMEDMGAEVIHINDKPKDTFLGKALGRLGLGFYENIINDYYATELSKIQEKNFDYILVIRGEYTPKDSLERMRSYFPTAKMVLYMWDSLVNNKFIRAKWEYYDKVYTFDRIDYLNHKESIDFLPLFYYEDYLPKDTGITEYKYDMSFIGTGHEDRVKIVKALTHQLENKQRNVFSYFFIPHKLVYYLNKIKNPHFKYVQMEDVEFKQLPFEKLYEIYSQSKCVVDIESSKQNGLTMRTIEMIGLEKKLITTNKDIVHYDFFNPDNIMILNRKDPIIDLEFIDKPYIPLDEKIRAKYSLHDWILNVLEII</sequence>
<accession>A0A116N3H2</accession>
<reference evidence="1 2" key="1">
    <citation type="submission" date="2016-02" db="EMBL/GenBank/DDBJ databases">
        <authorList>
            <consortium name="Pathogen Informatics"/>
        </authorList>
    </citation>
    <scope>NUCLEOTIDE SEQUENCE [LARGE SCALE GENOMIC DNA]</scope>
    <source>
        <strain evidence="1 2">LSS95</strain>
    </source>
</reference>
<evidence type="ECO:0000313" key="1">
    <source>
        <dbReference type="EMBL" id="CYV76802.1"/>
    </source>
</evidence>
<gene>
    <name evidence="1" type="ORF">ERS132457_00852</name>
</gene>
<dbReference type="EMBL" id="FIIR01000006">
    <property type="protein sequence ID" value="CYV76802.1"/>
    <property type="molecule type" value="Genomic_DNA"/>
</dbReference>
<dbReference type="RefSeq" id="WP_044753207.1">
    <property type="nucleotide sequence ID" value="NZ_CEEK01000003.1"/>
</dbReference>
<name>A0A116N3H2_STRSU</name>
<dbReference type="AlphaFoldDB" id="A0A116N3H2"/>